<evidence type="ECO:0000259" key="13">
    <source>
        <dbReference type="Pfam" id="PF00316"/>
    </source>
</evidence>
<keyword evidence="7 12" id="KW-0378">Hydrolase</keyword>
<feature type="domain" description="Fructose-1-6-bisphosphatase class I N-terminal" evidence="13">
    <location>
        <begin position="13"/>
        <end position="202"/>
    </location>
</feature>
<dbReference type="EC" id="3.1.3.11" evidence="5"/>
<dbReference type="Gene3D" id="3.30.540.10">
    <property type="entry name" value="Fructose-1,6-Bisphosphatase, subunit A, domain 1"/>
    <property type="match status" value="1"/>
</dbReference>
<comment type="cofactor">
    <cofactor evidence="2">
        <name>Mg(2+)</name>
        <dbReference type="ChEBI" id="CHEBI:18420"/>
    </cofactor>
</comment>
<proteinExistence type="inferred from homology"/>
<gene>
    <name evidence="15" type="ORF">PPERSA_08910</name>
</gene>
<reference evidence="15 16" key="1">
    <citation type="journal article" date="2015" name="Sci. Rep.">
        <title>Genome of the facultative scuticociliatosis pathogen Pseudocohnilembus persalinus provides insight into its virulence through horizontal gene transfer.</title>
        <authorList>
            <person name="Xiong J."/>
            <person name="Wang G."/>
            <person name="Cheng J."/>
            <person name="Tian M."/>
            <person name="Pan X."/>
            <person name="Warren A."/>
            <person name="Jiang C."/>
            <person name="Yuan D."/>
            <person name="Miao W."/>
        </authorList>
    </citation>
    <scope>NUCLEOTIDE SEQUENCE [LARGE SCALE GENOMIC DNA]</scope>
    <source>
        <strain evidence="15">36N120E</strain>
    </source>
</reference>
<name>A0A0V0R2R9_PSEPJ</name>
<dbReference type="PRINTS" id="PR00115">
    <property type="entry name" value="F16BPHPHTASE"/>
</dbReference>
<dbReference type="PANTHER" id="PTHR11556">
    <property type="entry name" value="FRUCTOSE-1,6-BISPHOSPHATASE-RELATED"/>
    <property type="match status" value="1"/>
</dbReference>
<organism evidence="15 16">
    <name type="scientific">Pseudocohnilembus persalinus</name>
    <name type="common">Ciliate</name>
    <dbReference type="NCBI Taxonomy" id="266149"/>
    <lineage>
        <taxon>Eukaryota</taxon>
        <taxon>Sar</taxon>
        <taxon>Alveolata</taxon>
        <taxon>Ciliophora</taxon>
        <taxon>Intramacronucleata</taxon>
        <taxon>Oligohymenophorea</taxon>
        <taxon>Scuticociliatia</taxon>
        <taxon>Philasterida</taxon>
        <taxon>Pseudocohnilembidae</taxon>
        <taxon>Pseudocohnilembus</taxon>
    </lineage>
</organism>
<protein>
    <recommendedName>
        <fullName evidence="5">fructose-bisphosphatase</fullName>
        <ecNumber evidence="5">3.1.3.11</ecNumber>
    </recommendedName>
    <alternativeName>
        <fullName evidence="11">D-fructose-1,6-bisphosphate 1-phosphohydrolase</fullName>
    </alternativeName>
</protein>
<keyword evidence="6" id="KW-0479">Metal-binding</keyword>
<dbReference type="InterPro" id="IPR020548">
    <property type="entry name" value="Fructose_bisphosphatase_AS"/>
</dbReference>
<comment type="similarity">
    <text evidence="3 12">Belongs to the FBPase class 1 family.</text>
</comment>
<dbReference type="PANTHER" id="PTHR11556:SF1">
    <property type="entry name" value="FRUCTOSE-BISPHOSPHATASE"/>
    <property type="match status" value="1"/>
</dbReference>
<dbReference type="Proteomes" id="UP000054937">
    <property type="component" value="Unassembled WGS sequence"/>
</dbReference>
<evidence type="ECO:0000256" key="6">
    <source>
        <dbReference type="ARBA" id="ARBA00022723"/>
    </source>
</evidence>
<evidence type="ECO:0000256" key="8">
    <source>
        <dbReference type="ARBA" id="ARBA00022842"/>
    </source>
</evidence>
<keyword evidence="16" id="KW-1185">Reference proteome</keyword>
<evidence type="ECO:0000256" key="11">
    <source>
        <dbReference type="ARBA" id="ARBA00032973"/>
    </source>
</evidence>
<dbReference type="CDD" id="cd00354">
    <property type="entry name" value="FBPase"/>
    <property type="match status" value="1"/>
</dbReference>
<dbReference type="Pfam" id="PF00316">
    <property type="entry name" value="FBPase"/>
    <property type="match status" value="1"/>
</dbReference>
<accession>A0A0V0R2R9</accession>
<evidence type="ECO:0000256" key="2">
    <source>
        <dbReference type="ARBA" id="ARBA00001946"/>
    </source>
</evidence>
<dbReference type="NCBIfam" id="NF006778">
    <property type="entry name" value="PRK09293.1-1"/>
    <property type="match status" value="1"/>
</dbReference>
<evidence type="ECO:0000256" key="1">
    <source>
        <dbReference type="ARBA" id="ARBA00001273"/>
    </source>
</evidence>
<dbReference type="OrthoDB" id="10256725at2759"/>
<dbReference type="InterPro" id="IPR033391">
    <property type="entry name" value="FBPase_N"/>
</dbReference>
<evidence type="ECO:0000256" key="3">
    <source>
        <dbReference type="ARBA" id="ARBA00010941"/>
    </source>
</evidence>
<dbReference type="SUPFAM" id="SSF56655">
    <property type="entry name" value="Carbohydrate phosphatase"/>
    <property type="match status" value="1"/>
</dbReference>
<comment type="pathway">
    <text evidence="10">Carbohydrate biosynthesis.</text>
</comment>
<dbReference type="GO" id="GO:0005986">
    <property type="term" value="P:sucrose biosynthetic process"/>
    <property type="evidence" value="ECO:0007669"/>
    <property type="project" value="TreeGrafter"/>
</dbReference>
<dbReference type="GO" id="GO:0006000">
    <property type="term" value="P:fructose metabolic process"/>
    <property type="evidence" value="ECO:0007669"/>
    <property type="project" value="TreeGrafter"/>
</dbReference>
<dbReference type="AlphaFoldDB" id="A0A0V0R2R9"/>
<dbReference type="InParanoid" id="A0A0V0R2R9"/>
<comment type="subunit">
    <text evidence="4">Homotetramer.</text>
</comment>
<evidence type="ECO:0000256" key="4">
    <source>
        <dbReference type="ARBA" id="ARBA00011881"/>
    </source>
</evidence>
<evidence type="ECO:0000259" key="14">
    <source>
        <dbReference type="Pfam" id="PF18913"/>
    </source>
</evidence>
<comment type="caution">
    <text evidence="15">The sequence shown here is derived from an EMBL/GenBank/DDBJ whole genome shotgun (WGS) entry which is preliminary data.</text>
</comment>
<keyword evidence="8" id="KW-0460">Magnesium</keyword>
<dbReference type="InterPro" id="IPR000146">
    <property type="entry name" value="FBPase_class-1"/>
</dbReference>
<dbReference type="PIRSF" id="PIRSF000904">
    <property type="entry name" value="FBPtase_SBPase"/>
    <property type="match status" value="1"/>
</dbReference>
<evidence type="ECO:0000256" key="9">
    <source>
        <dbReference type="ARBA" id="ARBA00023277"/>
    </source>
</evidence>
<evidence type="ECO:0000256" key="5">
    <source>
        <dbReference type="ARBA" id="ARBA00013093"/>
    </source>
</evidence>
<dbReference type="PIRSF" id="PIRSF500210">
    <property type="entry name" value="FBPtase"/>
    <property type="match status" value="1"/>
</dbReference>
<evidence type="ECO:0000256" key="7">
    <source>
        <dbReference type="ARBA" id="ARBA00022801"/>
    </source>
</evidence>
<dbReference type="HAMAP" id="MF_01855">
    <property type="entry name" value="FBPase_class1"/>
    <property type="match status" value="1"/>
</dbReference>
<dbReference type="FunFam" id="3.30.540.10:FF:000002">
    <property type="entry name" value="Fructose-1,6-bisphosphatase class 1"/>
    <property type="match status" value="1"/>
</dbReference>
<dbReference type="PROSITE" id="PS00124">
    <property type="entry name" value="FBPASE"/>
    <property type="match status" value="1"/>
</dbReference>
<dbReference type="GO" id="GO:0006094">
    <property type="term" value="P:gluconeogenesis"/>
    <property type="evidence" value="ECO:0007669"/>
    <property type="project" value="TreeGrafter"/>
</dbReference>
<evidence type="ECO:0000313" key="15">
    <source>
        <dbReference type="EMBL" id="KRX08806.1"/>
    </source>
</evidence>
<dbReference type="GO" id="GO:0030388">
    <property type="term" value="P:fructose 1,6-bisphosphate metabolic process"/>
    <property type="evidence" value="ECO:0007669"/>
    <property type="project" value="TreeGrafter"/>
</dbReference>
<dbReference type="GO" id="GO:0046872">
    <property type="term" value="F:metal ion binding"/>
    <property type="evidence" value="ECO:0007669"/>
    <property type="project" value="UniProtKB-KW"/>
</dbReference>
<dbReference type="FunFam" id="3.40.190.80:FF:000001">
    <property type="entry name" value="Fructose-1,6-bisphosphatase class 1"/>
    <property type="match status" value="1"/>
</dbReference>
<dbReference type="GO" id="GO:0005829">
    <property type="term" value="C:cytosol"/>
    <property type="evidence" value="ECO:0007669"/>
    <property type="project" value="TreeGrafter"/>
</dbReference>
<keyword evidence="9 12" id="KW-0119">Carbohydrate metabolism</keyword>
<comment type="catalytic activity">
    <reaction evidence="1">
        <text>beta-D-fructose 1,6-bisphosphate + H2O = beta-D-fructose 6-phosphate + phosphate</text>
        <dbReference type="Rhea" id="RHEA:11064"/>
        <dbReference type="ChEBI" id="CHEBI:15377"/>
        <dbReference type="ChEBI" id="CHEBI:32966"/>
        <dbReference type="ChEBI" id="CHEBI:43474"/>
        <dbReference type="ChEBI" id="CHEBI:57634"/>
        <dbReference type="EC" id="3.1.3.11"/>
    </reaction>
</comment>
<dbReference type="GO" id="GO:0006002">
    <property type="term" value="P:fructose 6-phosphate metabolic process"/>
    <property type="evidence" value="ECO:0007669"/>
    <property type="project" value="TreeGrafter"/>
</dbReference>
<sequence length="333" mass="36687">MASVPKINTDIVTMTRFLIQEQQKVGDATGDFTILLTAIQTACKFIANKVKKAGIANLYGQANQSNTSGDEVKKLDVLSNEVFVNALVNSNKVAIMVSEEDEKQIEVDLNKQGKYVVSFDPLDGSSNIDANVSIGSIFAIWKRQTEQGTPANEKDYLRDGNGIIASGYCLYGSSVHLLLAMKGHVNGFTLDPSIGEFIMTHPDIKFPTKPQKIYSINEGNTLVWNDTIKKYINKLKIPESGNIKDAYKARYIGSMVADIHRTLLYGGIFLYPEDNVSKNGKLRILYECFPMAYVVEQAGGACISQGKRLLDIQVTSIHQRCGIIAGSKNMVEE</sequence>
<dbReference type="EMBL" id="LDAU01000057">
    <property type="protein sequence ID" value="KRX08806.1"/>
    <property type="molecule type" value="Genomic_DNA"/>
</dbReference>
<dbReference type="Gene3D" id="3.40.190.80">
    <property type="match status" value="1"/>
</dbReference>
<evidence type="ECO:0000313" key="16">
    <source>
        <dbReference type="Proteomes" id="UP000054937"/>
    </source>
</evidence>
<dbReference type="Pfam" id="PF18913">
    <property type="entry name" value="FBPase_C"/>
    <property type="match status" value="1"/>
</dbReference>
<dbReference type="InterPro" id="IPR044015">
    <property type="entry name" value="FBPase_C_dom"/>
</dbReference>
<evidence type="ECO:0000256" key="10">
    <source>
        <dbReference type="ARBA" id="ARBA00024331"/>
    </source>
</evidence>
<dbReference type="GO" id="GO:0042132">
    <property type="term" value="F:fructose 1,6-bisphosphate 1-phosphatase activity"/>
    <property type="evidence" value="ECO:0007669"/>
    <property type="project" value="UniProtKB-EC"/>
</dbReference>
<dbReference type="OMA" id="YIPENCP"/>
<dbReference type="InterPro" id="IPR028343">
    <property type="entry name" value="FBPtase"/>
</dbReference>
<evidence type="ECO:0000256" key="12">
    <source>
        <dbReference type="RuleBase" id="RU000508"/>
    </source>
</evidence>
<feature type="domain" description="Fructose-1-6-bisphosphatase class 1 C-terminal" evidence="14">
    <location>
        <begin position="211"/>
        <end position="333"/>
    </location>
</feature>